<dbReference type="KEGG" id="gfs:119632637"/>
<evidence type="ECO:0000256" key="1">
    <source>
        <dbReference type="SAM" id="Phobius"/>
    </source>
</evidence>
<dbReference type="Proteomes" id="UP000092443">
    <property type="component" value="Unplaced"/>
</dbReference>
<keyword evidence="2" id="KW-1185">Reference proteome</keyword>
<keyword evidence="1" id="KW-0812">Transmembrane</keyword>
<dbReference type="AlphaFoldDB" id="A0A8U0W8N3"/>
<proteinExistence type="predicted"/>
<dbReference type="RefSeq" id="XP_037881568.1">
    <property type="nucleotide sequence ID" value="XM_038025640.1"/>
</dbReference>
<sequence length="55" mass="5995">MENCCGGELRSESPVRMLNAIIDSKIISVEVFTAAVGILFLVVLLKNKFCNFCGT</sequence>
<protein>
    <submittedName>
        <fullName evidence="3">Uncharacterized protein LOC119632637</fullName>
    </submittedName>
</protein>
<keyword evidence="1" id="KW-0472">Membrane</keyword>
<gene>
    <name evidence="3" type="primary">LOC119632637</name>
</gene>
<feature type="transmembrane region" description="Helical" evidence="1">
    <location>
        <begin position="26"/>
        <end position="45"/>
    </location>
</feature>
<dbReference type="GeneID" id="119632637"/>
<reference evidence="3" key="1">
    <citation type="submission" date="2025-08" db="UniProtKB">
        <authorList>
            <consortium name="RefSeq"/>
        </authorList>
    </citation>
    <scope>IDENTIFICATION</scope>
    <source>
        <tissue evidence="3">Whole body pupa</tissue>
    </source>
</reference>
<evidence type="ECO:0000313" key="3">
    <source>
        <dbReference type="RefSeq" id="XP_037881568.1"/>
    </source>
</evidence>
<name>A0A8U0W8N3_9MUSC</name>
<organism evidence="2 3">
    <name type="scientific">Glossina fuscipes</name>
    <dbReference type="NCBI Taxonomy" id="7396"/>
    <lineage>
        <taxon>Eukaryota</taxon>
        <taxon>Metazoa</taxon>
        <taxon>Ecdysozoa</taxon>
        <taxon>Arthropoda</taxon>
        <taxon>Hexapoda</taxon>
        <taxon>Insecta</taxon>
        <taxon>Pterygota</taxon>
        <taxon>Neoptera</taxon>
        <taxon>Endopterygota</taxon>
        <taxon>Diptera</taxon>
        <taxon>Brachycera</taxon>
        <taxon>Muscomorpha</taxon>
        <taxon>Hippoboscoidea</taxon>
        <taxon>Glossinidae</taxon>
        <taxon>Glossina</taxon>
    </lineage>
</organism>
<accession>A0A8U0W8N3</accession>
<evidence type="ECO:0000313" key="2">
    <source>
        <dbReference type="Proteomes" id="UP000092443"/>
    </source>
</evidence>
<keyword evidence="1" id="KW-1133">Transmembrane helix</keyword>